<evidence type="ECO:0000313" key="2">
    <source>
        <dbReference type="EMBL" id="EGI61830.1"/>
    </source>
</evidence>
<feature type="region of interest" description="Disordered" evidence="1">
    <location>
        <begin position="132"/>
        <end position="197"/>
    </location>
</feature>
<dbReference type="InParanoid" id="F4WVK9"/>
<feature type="compositionally biased region" description="Basic and acidic residues" evidence="1">
    <location>
        <begin position="884"/>
        <end position="909"/>
    </location>
</feature>
<feature type="compositionally biased region" description="Basic and acidic residues" evidence="1">
    <location>
        <begin position="1032"/>
        <end position="1041"/>
    </location>
</feature>
<feature type="compositionally biased region" description="Acidic residues" evidence="1">
    <location>
        <begin position="316"/>
        <end position="336"/>
    </location>
</feature>
<dbReference type="STRING" id="103372.F4WVK9"/>
<proteinExistence type="predicted"/>
<feature type="compositionally biased region" description="Polar residues" evidence="1">
    <location>
        <begin position="221"/>
        <end position="232"/>
    </location>
</feature>
<organism evidence="3">
    <name type="scientific">Acromyrmex echinatior</name>
    <name type="common">Panamanian leafcutter ant</name>
    <name type="synonym">Acromyrmex octospinosus echinatior</name>
    <dbReference type="NCBI Taxonomy" id="103372"/>
    <lineage>
        <taxon>Eukaryota</taxon>
        <taxon>Metazoa</taxon>
        <taxon>Ecdysozoa</taxon>
        <taxon>Arthropoda</taxon>
        <taxon>Hexapoda</taxon>
        <taxon>Insecta</taxon>
        <taxon>Pterygota</taxon>
        <taxon>Neoptera</taxon>
        <taxon>Endopterygota</taxon>
        <taxon>Hymenoptera</taxon>
        <taxon>Apocrita</taxon>
        <taxon>Aculeata</taxon>
        <taxon>Formicoidea</taxon>
        <taxon>Formicidae</taxon>
        <taxon>Myrmicinae</taxon>
        <taxon>Acromyrmex</taxon>
    </lineage>
</organism>
<name>F4WVK9_ACREC</name>
<feature type="region of interest" description="Disordered" evidence="1">
    <location>
        <begin position="829"/>
        <end position="1062"/>
    </location>
</feature>
<evidence type="ECO:0000313" key="3">
    <source>
        <dbReference type="Proteomes" id="UP000007755"/>
    </source>
</evidence>
<feature type="compositionally biased region" description="Low complexity" evidence="1">
    <location>
        <begin position="182"/>
        <end position="197"/>
    </location>
</feature>
<dbReference type="Proteomes" id="UP000007755">
    <property type="component" value="Unassembled WGS sequence"/>
</dbReference>
<feature type="compositionally biased region" description="Low complexity" evidence="1">
    <location>
        <begin position="990"/>
        <end position="1000"/>
    </location>
</feature>
<dbReference type="OrthoDB" id="6431454at2759"/>
<feature type="compositionally biased region" description="Basic residues" evidence="1">
    <location>
        <begin position="152"/>
        <end position="172"/>
    </location>
</feature>
<gene>
    <name evidence="2" type="ORF">G5I_09949</name>
</gene>
<feature type="compositionally biased region" description="Basic and acidic residues" evidence="1">
    <location>
        <begin position="943"/>
        <end position="971"/>
    </location>
</feature>
<dbReference type="eggNOG" id="ENOG502QQYV">
    <property type="taxonomic scope" value="Eukaryota"/>
</dbReference>
<sequence length="1156" mass="129443">MSGNESSATATLAPTNVAVVSATIISATDEEEEDPALTLDCVESAVDMDLVNGPNPWLPAYGFQLQHHSQFQPTHLEDLRANDTMLVQQIDFLETILEETSDDLQSDSDRSVTTYWLGSDSETESVIHIKTKQRSADERLDGSGSECNSVVPKKRRRRDHGTDHHHHHHHHQQQQMVYDEYPASPRSSRSTASSRSSSLLQFESLERTCATLSPSSYSFDSLEYSNRSNTSHPENDSPDSLEQDYGRLLPNGFASTLADHFPKIRPYRSFESLDTCQKDDSFGQASMSNGFAPLYLKKGADLSNIRKNNQPRDFWHEDEEYEDEDDDEEDEYDFEEYERSRTNADSRLTTGFEDRLLYGESGKYATSLDYRNTIDLREIGVETKKDALLELKFTDKSQSAPSLLDGVEESARNGLSCTLPSRLRTSRTTFYVSTSSLFENYTRVASVPVDLNLCGVAAMCDDEMNGQEMAETSPCEEAETLKNSREDMILKEDDETQVETKIGLTSSVRTQPAQGALMDDNMEDLEKENEERTKVECTSDRCEVQQTRNKQAKTSTVKTQDRANCVLDMAMVTENDLDEAIKQFKREVEEAAASGVTNAAILAMETIQRTPSGRVKSRKVKNNASYELAQQLEVDERNFPWKFKDNDENCDGANSPGKRRMLNNASYELAQQCDYIKTLKSSKTAFQRMDALNVADVIRQMGSDTNISEDSKLNEPQNDSFFGQIKKNSDPFSACGDASVLSPRLLDDEVDYPCLETKPIGASCLETRVVLREKIELEKPTQLKSVLENSSTVTSYIDEELSNKRRENETEDIKKSFISEFYPERVAQLPQTDESEVQELKVNSENASSNRDHEDRSHSPGSSDRGAGERLWRVVIEKQATTTKEVEKEEEKRDGMEAVEKKEVEEEGHSVSGVGSESPPGDAGSLGERSSGKLAVAVAAVDTNHRGGDRDKRQGDEQQRATSINKRDANAKRSSFVAPKREPAKIYAVSSTSLPTSSSSAAMKSEERKKGGLGGFLQRFSRLRFSGRTKVPRSETHKKAVESTTRTQEEQQPSIAKKKEPDYIIIPLHPPEEERRRQEVVTLEEAARRNNVDIQRSASSVRRPPPFELSQAELESASQTSLARMRYIIGVSYARVCKISHATSSSRKHNSPASGG</sequence>
<dbReference type="AlphaFoldDB" id="F4WVK9"/>
<accession>F4WVK9</accession>
<feature type="region of interest" description="Disordered" evidence="1">
    <location>
        <begin position="307"/>
        <end position="341"/>
    </location>
</feature>
<evidence type="ECO:0000256" key="1">
    <source>
        <dbReference type="SAM" id="MobiDB-lite"/>
    </source>
</evidence>
<feature type="compositionally biased region" description="Low complexity" evidence="1">
    <location>
        <begin position="910"/>
        <end position="921"/>
    </location>
</feature>
<feature type="compositionally biased region" description="Polar residues" evidence="1">
    <location>
        <begin position="1042"/>
        <end position="1054"/>
    </location>
</feature>
<protein>
    <submittedName>
        <fullName evidence="2">Uncharacterized protein</fullName>
    </submittedName>
</protein>
<feature type="region of interest" description="Disordered" evidence="1">
    <location>
        <begin position="221"/>
        <end position="247"/>
    </location>
</feature>
<feature type="compositionally biased region" description="Basic residues" evidence="1">
    <location>
        <begin position="1021"/>
        <end position="1031"/>
    </location>
</feature>
<dbReference type="EMBL" id="GL888387">
    <property type="protein sequence ID" value="EGI61830.1"/>
    <property type="molecule type" value="Genomic_DNA"/>
</dbReference>
<feature type="compositionally biased region" description="Basic and acidic residues" evidence="1">
    <location>
        <begin position="866"/>
        <end position="876"/>
    </location>
</feature>
<feature type="region of interest" description="Disordered" evidence="1">
    <location>
        <begin position="1094"/>
        <end position="1119"/>
    </location>
</feature>
<reference evidence="2" key="1">
    <citation type="submission" date="2011-02" db="EMBL/GenBank/DDBJ databases">
        <title>The genome of the leaf-cutting ant Acromyrmex echinatior suggests key adaptations to social evolution and fungus farming.</title>
        <authorList>
            <person name="Nygaard S."/>
            <person name="Zhang G."/>
        </authorList>
    </citation>
    <scope>NUCLEOTIDE SEQUENCE</scope>
</reference>
<keyword evidence="3" id="KW-1185">Reference proteome</keyword>